<feature type="compositionally biased region" description="Basic and acidic residues" evidence="15">
    <location>
        <begin position="1"/>
        <end position="19"/>
    </location>
</feature>
<dbReference type="GO" id="GO:0005758">
    <property type="term" value="C:mitochondrial intermembrane space"/>
    <property type="evidence" value="ECO:0007669"/>
    <property type="project" value="UniProtKB-SubCell"/>
</dbReference>
<dbReference type="Proteomes" id="UP000886611">
    <property type="component" value="Unassembled WGS sequence"/>
</dbReference>
<evidence type="ECO:0000256" key="15">
    <source>
        <dbReference type="SAM" id="MobiDB-lite"/>
    </source>
</evidence>
<keyword evidence="8" id="KW-0106">Calcium</keyword>
<dbReference type="GO" id="GO:0051560">
    <property type="term" value="P:mitochondrial calcium ion homeostasis"/>
    <property type="evidence" value="ECO:0007669"/>
    <property type="project" value="TreeGrafter"/>
</dbReference>
<evidence type="ECO:0000256" key="1">
    <source>
        <dbReference type="ARBA" id="ARBA00004273"/>
    </source>
</evidence>
<evidence type="ECO:0000256" key="12">
    <source>
        <dbReference type="ARBA" id="ARBA00023136"/>
    </source>
</evidence>
<dbReference type="InterPro" id="IPR002048">
    <property type="entry name" value="EF_hand_dom"/>
</dbReference>
<sequence>MMKEERKTEVKENREKGKNGMEPVQHRGKAGGRKVSHLLKMGLRVAPTEQLGSRRGQLLQEKQLEHARQAFIQRDKSRSGIITALDFRDIMVTIRPHMLTPFVDQCLVAAAGGSTSHYVSFSYFNAFNSLLNNMEVIKKIYSTLAGSRKDTEVTKEEFILAAQRFGQVTPMEVEILFHLADLSEPRGGVVGKMEKSRRRRGQDLQYTQVGAYRGRVFRRGGCPVVRRDPVRAPLPALITSPSGVARECAGGAHRIGLPWRGEAKGTQYALLGESACLPAKPKPHLPPRGAPDWQGNKIKHGGWTLTANQQTSLVLMGNGRALATPFENTPYQIIEQVACYLLLEALPRGFTQPVWGERFKNMAELIELMETQRAASHSGEQNRPHVKLSRVCQDLAPPCTIRSSDGVRWRWAQTAWRQGGMQQARLQFYLLRKPPTVLTPAWVLVSSVRKSFSVTVVVPEGDRGLLTQKLSQDRAVLTFIGAAYSAAGALQEDRSLRSSRSRSQPAVSCPKLGTKKLWTFFL</sequence>
<keyword evidence="5" id="KW-0479">Metal-binding</keyword>
<keyword evidence="12" id="KW-0472">Membrane</keyword>
<keyword evidence="4" id="KW-0109">Calcium transport</keyword>
<evidence type="ECO:0000256" key="7">
    <source>
        <dbReference type="ARBA" id="ARBA00022792"/>
    </source>
</evidence>
<dbReference type="SUPFAM" id="SSF47473">
    <property type="entry name" value="EF-hand"/>
    <property type="match status" value="1"/>
</dbReference>
<feature type="domain" description="EF-hand" evidence="16">
    <location>
        <begin position="62"/>
        <end position="97"/>
    </location>
</feature>
<comment type="subcellular location">
    <subcellularLocation>
        <location evidence="1">Mitochondrion inner membrane</location>
    </subcellularLocation>
    <subcellularLocation>
        <location evidence="2">Mitochondrion intermembrane space</location>
    </subcellularLocation>
</comment>
<evidence type="ECO:0000256" key="13">
    <source>
        <dbReference type="ARBA" id="ARBA00038333"/>
    </source>
</evidence>
<protein>
    <recommendedName>
        <fullName evidence="14">Calcium uptake protein 1, mitochondrial</fullName>
    </recommendedName>
</protein>
<name>A0A8X7XCZ6_POLSE</name>
<dbReference type="InterPro" id="IPR039800">
    <property type="entry name" value="MICU1/2/3"/>
</dbReference>
<dbReference type="GO" id="GO:1990246">
    <property type="term" value="C:uniplex complex"/>
    <property type="evidence" value="ECO:0007669"/>
    <property type="project" value="TreeGrafter"/>
</dbReference>
<proteinExistence type="inferred from homology"/>
<evidence type="ECO:0000256" key="11">
    <source>
        <dbReference type="ARBA" id="ARBA00023128"/>
    </source>
</evidence>
<comment type="caution">
    <text evidence="17">The sequence shown here is derived from an EMBL/GenBank/DDBJ whole genome shotgun (WGS) entry which is preliminary data.</text>
</comment>
<dbReference type="GO" id="GO:0036444">
    <property type="term" value="P:calcium import into the mitochondrion"/>
    <property type="evidence" value="ECO:0007669"/>
    <property type="project" value="UniProtKB-ARBA"/>
</dbReference>
<feature type="non-terminal residue" evidence="17">
    <location>
        <position position="1"/>
    </location>
</feature>
<dbReference type="PROSITE" id="PS00018">
    <property type="entry name" value="EF_HAND_1"/>
    <property type="match status" value="1"/>
</dbReference>
<evidence type="ECO:0000256" key="10">
    <source>
        <dbReference type="ARBA" id="ARBA00023065"/>
    </source>
</evidence>
<accession>A0A8X7XCZ6</accession>
<evidence type="ECO:0000313" key="17">
    <source>
        <dbReference type="EMBL" id="KAG2465069.1"/>
    </source>
</evidence>
<evidence type="ECO:0000313" key="18">
    <source>
        <dbReference type="Proteomes" id="UP000886611"/>
    </source>
</evidence>
<dbReference type="EMBL" id="JAATIS010002524">
    <property type="protein sequence ID" value="KAG2465069.1"/>
    <property type="molecule type" value="Genomic_DNA"/>
</dbReference>
<evidence type="ECO:0000256" key="2">
    <source>
        <dbReference type="ARBA" id="ARBA00004569"/>
    </source>
</evidence>
<dbReference type="PANTHER" id="PTHR12294:SF1">
    <property type="entry name" value="CALCIUM UPTAKE PROTEIN 1, MITOCHONDRIAL"/>
    <property type="match status" value="1"/>
</dbReference>
<reference evidence="17 18" key="1">
    <citation type="journal article" date="2021" name="Cell">
        <title>Tracing the genetic footprints of vertebrate landing in non-teleost ray-finned fishes.</title>
        <authorList>
            <person name="Bi X."/>
            <person name="Wang K."/>
            <person name="Yang L."/>
            <person name="Pan H."/>
            <person name="Jiang H."/>
            <person name="Wei Q."/>
            <person name="Fang M."/>
            <person name="Yu H."/>
            <person name="Zhu C."/>
            <person name="Cai Y."/>
            <person name="He Y."/>
            <person name="Gan X."/>
            <person name="Zeng H."/>
            <person name="Yu D."/>
            <person name="Zhu Y."/>
            <person name="Jiang H."/>
            <person name="Qiu Q."/>
            <person name="Yang H."/>
            <person name="Zhang Y.E."/>
            <person name="Wang W."/>
            <person name="Zhu M."/>
            <person name="He S."/>
            <person name="Zhang G."/>
        </authorList>
    </citation>
    <scope>NUCLEOTIDE SEQUENCE [LARGE SCALE GENOMIC DNA]</scope>
    <source>
        <strain evidence="17">Bchr_013</strain>
    </source>
</reference>
<keyword evidence="10" id="KW-0406">Ion transport</keyword>
<dbReference type="AlphaFoldDB" id="A0A8X7XCZ6"/>
<keyword evidence="11" id="KW-0496">Mitochondrion</keyword>
<dbReference type="PANTHER" id="PTHR12294">
    <property type="entry name" value="EF HAND DOMAIN FAMILY A1,A2-RELATED"/>
    <property type="match status" value="1"/>
</dbReference>
<keyword evidence="3" id="KW-0813">Transport</keyword>
<evidence type="ECO:0000256" key="14">
    <source>
        <dbReference type="ARBA" id="ARBA00040181"/>
    </source>
</evidence>
<comment type="similarity">
    <text evidence="13">Belongs to the MICU1 family. MICU1 subfamily.</text>
</comment>
<evidence type="ECO:0000256" key="3">
    <source>
        <dbReference type="ARBA" id="ARBA00022448"/>
    </source>
</evidence>
<gene>
    <name evidence="17" type="primary">Slc25a13_1</name>
    <name evidence="17" type="ORF">GTO96_0009564</name>
</gene>
<evidence type="ECO:0000256" key="4">
    <source>
        <dbReference type="ARBA" id="ARBA00022568"/>
    </source>
</evidence>
<dbReference type="Gene3D" id="1.10.238.10">
    <property type="entry name" value="EF-hand"/>
    <property type="match status" value="1"/>
</dbReference>
<keyword evidence="9" id="KW-0809">Transit peptide</keyword>
<dbReference type="GO" id="GO:0005509">
    <property type="term" value="F:calcium ion binding"/>
    <property type="evidence" value="ECO:0007669"/>
    <property type="project" value="InterPro"/>
</dbReference>
<organism evidence="17 18">
    <name type="scientific">Polypterus senegalus</name>
    <name type="common">Senegal bichir</name>
    <dbReference type="NCBI Taxonomy" id="55291"/>
    <lineage>
        <taxon>Eukaryota</taxon>
        <taxon>Metazoa</taxon>
        <taxon>Chordata</taxon>
        <taxon>Craniata</taxon>
        <taxon>Vertebrata</taxon>
        <taxon>Euteleostomi</taxon>
        <taxon>Actinopterygii</taxon>
        <taxon>Polypteriformes</taxon>
        <taxon>Polypteridae</taxon>
        <taxon>Polypterus</taxon>
    </lineage>
</organism>
<keyword evidence="18" id="KW-1185">Reference proteome</keyword>
<feature type="region of interest" description="Disordered" evidence="15">
    <location>
        <begin position="1"/>
        <end position="33"/>
    </location>
</feature>
<dbReference type="PROSITE" id="PS50222">
    <property type="entry name" value="EF_HAND_2"/>
    <property type="match status" value="1"/>
</dbReference>
<evidence type="ECO:0000256" key="8">
    <source>
        <dbReference type="ARBA" id="ARBA00022837"/>
    </source>
</evidence>
<evidence type="ECO:0000259" key="16">
    <source>
        <dbReference type="PROSITE" id="PS50222"/>
    </source>
</evidence>
<feature type="non-terminal residue" evidence="17">
    <location>
        <position position="522"/>
    </location>
</feature>
<dbReference type="InterPro" id="IPR018247">
    <property type="entry name" value="EF_Hand_1_Ca_BS"/>
</dbReference>
<evidence type="ECO:0000256" key="9">
    <source>
        <dbReference type="ARBA" id="ARBA00022946"/>
    </source>
</evidence>
<dbReference type="InterPro" id="IPR011992">
    <property type="entry name" value="EF-hand-dom_pair"/>
</dbReference>
<evidence type="ECO:0000256" key="5">
    <source>
        <dbReference type="ARBA" id="ARBA00022723"/>
    </source>
</evidence>
<evidence type="ECO:0000256" key="6">
    <source>
        <dbReference type="ARBA" id="ARBA00022737"/>
    </source>
</evidence>
<keyword evidence="7" id="KW-0999">Mitochondrion inner membrane</keyword>
<keyword evidence="6" id="KW-0677">Repeat</keyword>